<organism evidence="1 2">
    <name type="scientific">Aureobasidium pullulans</name>
    <name type="common">Black yeast</name>
    <name type="synonym">Pullularia pullulans</name>
    <dbReference type="NCBI Taxonomy" id="5580"/>
    <lineage>
        <taxon>Eukaryota</taxon>
        <taxon>Fungi</taxon>
        <taxon>Dikarya</taxon>
        <taxon>Ascomycota</taxon>
        <taxon>Pezizomycotina</taxon>
        <taxon>Dothideomycetes</taxon>
        <taxon>Dothideomycetidae</taxon>
        <taxon>Dothideales</taxon>
        <taxon>Saccotheciaceae</taxon>
        <taxon>Aureobasidium</taxon>
    </lineage>
</organism>
<gene>
    <name evidence="1" type="ORF">D6C83_02579</name>
</gene>
<proteinExistence type="predicted"/>
<protein>
    <submittedName>
        <fullName evidence="1">Uncharacterized protein</fullName>
    </submittedName>
</protein>
<accession>A0A4T0DUB8</accession>
<dbReference type="AlphaFoldDB" id="A0A4T0DUB8"/>
<dbReference type="EMBL" id="QZBU01000572">
    <property type="protein sequence ID" value="TIA64641.1"/>
    <property type="molecule type" value="Genomic_DNA"/>
</dbReference>
<evidence type="ECO:0000313" key="1">
    <source>
        <dbReference type="EMBL" id="TIA64641.1"/>
    </source>
</evidence>
<name>A0A4T0DUB8_AURPU</name>
<evidence type="ECO:0000313" key="2">
    <source>
        <dbReference type="Proteomes" id="UP000304947"/>
    </source>
</evidence>
<sequence length="183" mass="20704">MSSFPNRIDLDENYLNCKSLRQQSRDGTWEYTLGVDSFAIALAPYHDNGQSLFASSTLCTTALTNVITGSHAFSIFPNATFIKRRTYPTRIPDYFNTIVLGSKYLDRGWYIDHRMPKEKMTTEELDLGERRIGDKHTWKIALSPISDEAADRAEGAVDGLRFEVKKCLDLGDDVEWLGVVATQ</sequence>
<reference evidence="1 2" key="1">
    <citation type="submission" date="2018-10" db="EMBL/GenBank/DDBJ databases">
        <title>Fifty Aureobasidium pullulans genomes reveal a recombining polyextremotolerant generalist.</title>
        <authorList>
            <person name="Gostincar C."/>
            <person name="Turk M."/>
            <person name="Zajc J."/>
            <person name="Gunde-Cimerman N."/>
        </authorList>
    </citation>
    <scope>NUCLEOTIDE SEQUENCE [LARGE SCALE GENOMIC DNA]</scope>
    <source>
        <strain evidence="1 2">EXF-3380</strain>
    </source>
</reference>
<dbReference type="Proteomes" id="UP000304947">
    <property type="component" value="Unassembled WGS sequence"/>
</dbReference>
<comment type="caution">
    <text evidence="1">The sequence shown here is derived from an EMBL/GenBank/DDBJ whole genome shotgun (WGS) entry which is preliminary data.</text>
</comment>